<dbReference type="AlphaFoldDB" id="A0A0W1R6L4"/>
<protein>
    <submittedName>
        <fullName evidence="9">Uncharacterized protein</fullName>
    </submittedName>
</protein>
<dbReference type="PANTHER" id="PTHR33908:SF11">
    <property type="entry name" value="MEMBRANE PROTEIN"/>
    <property type="match status" value="1"/>
</dbReference>
<gene>
    <name evidence="9" type="ORF">AUR64_14800</name>
</gene>
<keyword evidence="7 8" id="KW-0472">Membrane</keyword>
<keyword evidence="3" id="KW-0328">Glycosyltransferase</keyword>
<evidence type="ECO:0000256" key="3">
    <source>
        <dbReference type="ARBA" id="ARBA00022676"/>
    </source>
</evidence>
<evidence type="ECO:0000256" key="6">
    <source>
        <dbReference type="ARBA" id="ARBA00022989"/>
    </source>
</evidence>
<comment type="subcellular location">
    <subcellularLocation>
        <location evidence="1">Cell membrane</location>
        <topology evidence="1">Multi-pass membrane protein</topology>
    </subcellularLocation>
</comment>
<feature type="transmembrane region" description="Helical" evidence="8">
    <location>
        <begin position="278"/>
        <end position="301"/>
    </location>
</feature>
<evidence type="ECO:0000313" key="9">
    <source>
        <dbReference type="EMBL" id="KTG09067.1"/>
    </source>
</evidence>
<keyword evidence="5 8" id="KW-0812">Transmembrane</keyword>
<evidence type="ECO:0000256" key="2">
    <source>
        <dbReference type="ARBA" id="ARBA00022475"/>
    </source>
</evidence>
<feature type="transmembrane region" description="Helical" evidence="8">
    <location>
        <begin position="238"/>
        <end position="258"/>
    </location>
</feature>
<dbReference type="GO" id="GO:0016763">
    <property type="term" value="F:pentosyltransferase activity"/>
    <property type="evidence" value="ECO:0007669"/>
    <property type="project" value="TreeGrafter"/>
</dbReference>
<dbReference type="EMBL" id="LOPU01000029">
    <property type="protein sequence ID" value="KTG09067.1"/>
    <property type="molecule type" value="Genomic_DNA"/>
</dbReference>
<evidence type="ECO:0000256" key="7">
    <source>
        <dbReference type="ARBA" id="ARBA00023136"/>
    </source>
</evidence>
<keyword evidence="6 8" id="KW-1133">Transmembrane helix</keyword>
<dbReference type="PANTHER" id="PTHR33908">
    <property type="entry name" value="MANNOSYLTRANSFERASE YKCB-RELATED"/>
    <property type="match status" value="1"/>
</dbReference>
<feature type="transmembrane region" description="Helical" evidence="8">
    <location>
        <begin position="113"/>
        <end position="131"/>
    </location>
</feature>
<feature type="transmembrane region" description="Helical" evidence="8">
    <location>
        <begin position="198"/>
        <end position="231"/>
    </location>
</feature>
<dbReference type="GO" id="GO:0005886">
    <property type="term" value="C:plasma membrane"/>
    <property type="evidence" value="ECO:0007669"/>
    <property type="project" value="UniProtKB-SubCell"/>
</dbReference>
<comment type="caution">
    <text evidence="9">The sequence shown here is derived from an EMBL/GenBank/DDBJ whole genome shotgun (WGS) entry which is preliminary data.</text>
</comment>
<evidence type="ECO:0000256" key="1">
    <source>
        <dbReference type="ARBA" id="ARBA00004651"/>
    </source>
</evidence>
<name>A0A0W1R6L4_9EURY</name>
<organism evidence="9 10">
    <name type="scientific">Haloprofundus marisrubri</name>
    <dbReference type="NCBI Taxonomy" id="1514971"/>
    <lineage>
        <taxon>Archaea</taxon>
        <taxon>Methanobacteriati</taxon>
        <taxon>Methanobacteriota</taxon>
        <taxon>Stenosarchaea group</taxon>
        <taxon>Halobacteria</taxon>
        <taxon>Halobacteriales</taxon>
        <taxon>Haloferacaceae</taxon>
        <taxon>Haloprofundus</taxon>
    </lineage>
</organism>
<dbReference type="STRING" id="1514971.AUR64_14800"/>
<feature type="transmembrane region" description="Helical" evidence="8">
    <location>
        <begin position="166"/>
        <end position="186"/>
    </location>
</feature>
<evidence type="ECO:0000256" key="5">
    <source>
        <dbReference type="ARBA" id="ARBA00022692"/>
    </source>
</evidence>
<evidence type="ECO:0000256" key="8">
    <source>
        <dbReference type="SAM" id="Phobius"/>
    </source>
</evidence>
<dbReference type="Proteomes" id="UP000054387">
    <property type="component" value="Unassembled WGS sequence"/>
</dbReference>
<feature type="transmembrane region" description="Helical" evidence="8">
    <location>
        <begin position="308"/>
        <end position="335"/>
    </location>
</feature>
<dbReference type="GO" id="GO:0008610">
    <property type="term" value="P:lipid biosynthetic process"/>
    <property type="evidence" value="ECO:0007669"/>
    <property type="project" value="UniProtKB-ARBA"/>
</dbReference>
<evidence type="ECO:0000256" key="4">
    <source>
        <dbReference type="ARBA" id="ARBA00022679"/>
    </source>
</evidence>
<evidence type="ECO:0000313" key="10">
    <source>
        <dbReference type="Proteomes" id="UP000054387"/>
    </source>
</evidence>
<feature type="transmembrane region" description="Helical" evidence="8">
    <location>
        <begin position="79"/>
        <end position="101"/>
    </location>
</feature>
<keyword evidence="2" id="KW-1003">Cell membrane</keyword>
<keyword evidence="10" id="KW-1185">Reference proteome</keyword>
<accession>A0A0W1R6L4</accession>
<dbReference type="InterPro" id="IPR050297">
    <property type="entry name" value="LipidA_mod_glycosyltrf_83"/>
</dbReference>
<sequence>MGDADDSGLASGLRQFRPSAVAGLFSRADARYLSPVLLAGVAVYTLYLVVNAYPGYGAGLYNLMGEQIAANGYLPPERIPYYTVDGVPFAYPPLMFYAIALIRDLTGVGPFTLARFFPGLVTIAYLVPTYLLARDLLASRPAASAVGLLVALNPKVLQWHITAGGLVRAPAFLFAVSGIYAGYRLYTAVETTGYDGRWLAISALCFGLTLLTHPTYTLFFVGSFVILWLTLDRSLAGFLRGGVVAAGGFVLATPWLLWNISTHGLSVFTAASGTHGGIGGGFAVTPWLAVPLLLAVALFLVRRPFLGVWTVAAALLFQQARFVAFVGTFAVVALLLPPVRTAVAERVPRPNRRTLAAVAISITLVGGLGVVGYSMTVAEPSIAPAFVDDDDVAAMEWVGEETSEDATFVVVGDAAEWFPDVSKRTITVGLWGVEWEGSQTYSEQVRLYRSVSHCDSADCVSETVSEAGVTPDYLYVPKGTYIVRGKRTTGGDQLVESLMLSEGYEAAYENDGVVVFRVVSTESAAD</sequence>
<feature type="transmembrane region" description="Helical" evidence="8">
    <location>
        <begin position="355"/>
        <end position="373"/>
    </location>
</feature>
<proteinExistence type="predicted"/>
<reference evidence="9 10" key="1">
    <citation type="submission" date="2015-12" db="EMBL/GenBank/DDBJ databases">
        <title>Haloprofundus marisrubri gen. nov., sp. nov., an extremely halophilic archaeon isolated from the Discovery deep brine-seawater interface in the Red Sea.</title>
        <authorList>
            <person name="Zhang G."/>
            <person name="Stingl U."/>
            <person name="Rashid M."/>
        </authorList>
    </citation>
    <scope>NUCLEOTIDE SEQUENCE [LARGE SCALE GENOMIC DNA]</scope>
    <source>
        <strain evidence="9 10">SB9</strain>
    </source>
</reference>
<keyword evidence="4" id="KW-0808">Transferase</keyword>
<feature type="transmembrane region" description="Helical" evidence="8">
    <location>
        <begin position="32"/>
        <end position="53"/>
    </location>
</feature>